<evidence type="ECO:0000256" key="4">
    <source>
        <dbReference type="ARBA" id="ARBA00022801"/>
    </source>
</evidence>
<dbReference type="InterPro" id="IPR029058">
    <property type="entry name" value="AB_hydrolase_fold"/>
</dbReference>
<dbReference type="Gene3D" id="2.120.10.30">
    <property type="entry name" value="TolB, C-terminal domain"/>
    <property type="match status" value="2"/>
</dbReference>
<evidence type="ECO:0000256" key="6">
    <source>
        <dbReference type="SAM" id="MobiDB-lite"/>
    </source>
</evidence>
<keyword evidence="2" id="KW-0645">Protease</keyword>
<gene>
    <name evidence="8" type="ORF">H0921_04335</name>
</gene>
<proteinExistence type="inferred from homology"/>
<dbReference type="Gene3D" id="3.40.50.1820">
    <property type="entry name" value="alpha/beta hydrolase"/>
    <property type="match status" value="1"/>
</dbReference>
<organism evidence="8 9">
    <name type="scientific">Thermogemmata fonticola</name>
    <dbReference type="NCBI Taxonomy" id="2755323"/>
    <lineage>
        <taxon>Bacteria</taxon>
        <taxon>Pseudomonadati</taxon>
        <taxon>Planctomycetota</taxon>
        <taxon>Planctomycetia</taxon>
        <taxon>Gemmatales</taxon>
        <taxon>Gemmataceae</taxon>
        <taxon>Thermogemmata</taxon>
    </lineage>
</organism>
<evidence type="ECO:0000256" key="5">
    <source>
        <dbReference type="ARBA" id="ARBA00022825"/>
    </source>
</evidence>
<evidence type="ECO:0000256" key="3">
    <source>
        <dbReference type="ARBA" id="ARBA00022729"/>
    </source>
</evidence>
<dbReference type="PANTHER" id="PTHR42776:SF13">
    <property type="entry name" value="DIPEPTIDYL-PEPTIDASE 5"/>
    <property type="match status" value="1"/>
</dbReference>
<protein>
    <submittedName>
        <fullName evidence="8">S9 family peptidase</fullName>
    </submittedName>
</protein>
<comment type="similarity">
    <text evidence="1">Belongs to the peptidase S9C family.</text>
</comment>
<dbReference type="FunFam" id="3.40.50.1820:FF:000028">
    <property type="entry name" value="S9 family peptidase"/>
    <property type="match status" value="1"/>
</dbReference>
<reference evidence="8 9" key="1">
    <citation type="submission" date="2020-07" db="EMBL/GenBank/DDBJ databases">
        <title>Thermogemmata thermophila gen. nov., sp. nov., a novel moderate thermophilic planctomycete from a Kamchatka hot spring.</title>
        <authorList>
            <person name="Elcheninov A.G."/>
            <person name="Podosokorskaya O.A."/>
            <person name="Kovaleva O.L."/>
            <person name="Novikov A."/>
            <person name="Bonch-Osmolovskaya E.A."/>
            <person name="Toshchakov S.V."/>
            <person name="Kublanov I.V."/>
        </authorList>
    </citation>
    <scope>NUCLEOTIDE SEQUENCE [LARGE SCALE GENOMIC DNA]</scope>
    <source>
        <strain evidence="8 9">2918</strain>
    </source>
</reference>
<evidence type="ECO:0000256" key="1">
    <source>
        <dbReference type="ARBA" id="ARBA00010040"/>
    </source>
</evidence>
<keyword evidence="4" id="KW-0378">Hydrolase</keyword>
<keyword evidence="3" id="KW-0732">Signal</keyword>
<dbReference type="Proteomes" id="UP000542342">
    <property type="component" value="Unassembled WGS sequence"/>
</dbReference>
<dbReference type="Pfam" id="PF07676">
    <property type="entry name" value="PD40"/>
    <property type="match status" value="3"/>
</dbReference>
<accession>A0A7V8VC99</accession>
<dbReference type="EMBL" id="JACEFB010000002">
    <property type="protein sequence ID" value="MBA2225389.1"/>
    <property type="molecule type" value="Genomic_DNA"/>
</dbReference>
<name>A0A7V8VC99_9BACT</name>
<dbReference type="AlphaFoldDB" id="A0A7V8VC99"/>
<dbReference type="SUPFAM" id="SSF82171">
    <property type="entry name" value="DPP6 N-terminal domain-like"/>
    <property type="match status" value="1"/>
</dbReference>
<evidence type="ECO:0000313" key="8">
    <source>
        <dbReference type="EMBL" id="MBA2225389.1"/>
    </source>
</evidence>
<sequence>MATALRLGWLIPALFFAVPGYVLGQAPAQKRSMTVEDLFALRRVSSPQVSPDGRWVVYTVGEVDLSENRITTALWLASTDETVPPRRLTDPPPGKRDSQPRWSPDGRHILFESNREGSSQVWRVAMPGGTPQRITNISTGASDPIWSPDGRLIAFVSAVYPEFSTLPFAESDRRNRERDEAREKNPVKARVFTRLFFRHWDSYVEDKRWHIFVCRPDGSECRDVTPGDRDAYPTSSTFASVQNFTFTPDSQHLVFTAVPAKNEAWSTNYDLCRVSVTNRSTQWETITRDNPAADSGPLFSPDGKRLAWRAQKRAGYEADQWHIHIAEVQPDGRLTGPVRCLTERIPHSVDEIVFAPQGNLYYVAEERAESAFFSLSAQGEWNRIAPRGIGKVSQLTVRGQPAQWVYLRSTMTMPAEVCLTRPDGRGVNISQANTEQLARLNLPRPEEVEVPVEGGVRMQMWLLKPPGFDPQKKWPVAYLVHGGPQGAWEDGWSWRWNPSLWAAQGYIVVLPNPRGSTGFGQKFTDEISGDWGGKCYRDLVAGLEYVKKLPYVDSQRLAAAGASFGGYMMNWFAVNDIAKDLCCIITHCSVWNFESMWGTTDELWFDEYEHGGLPWEVPGKYAEFSPHKKAGNLARYKVPMLVIHNDLDFRCPIGQGHELFTTLQRLGVPSRMVNFPDEGHWVLKPRNSHYWHEEVFAWLKKYCPPGGR</sequence>
<dbReference type="SUPFAM" id="SSF53474">
    <property type="entry name" value="alpha/beta-Hydrolases"/>
    <property type="match status" value="1"/>
</dbReference>
<dbReference type="InterPro" id="IPR011042">
    <property type="entry name" value="6-blade_b-propeller_TolB-like"/>
</dbReference>
<dbReference type="PANTHER" id="PTHR42776">
    <property type="entry name" value="SERINE PEPTIDASE S9 FAMILY MEMBER"/>
    <property type="match status" value="1"/>
</dbReference>
<dbReference type="GO" id="GO:0004252">
    <property type="term" value="F:serine-type endopeptidase activity"/>
    <property type="evidence" value="ECO:0007669"/>
    <property type="project" value="TreeGrafter"/>
</dbReference>
<dbReference type="InterPro" id="IPR011659">
    <property type="entry name" value="WD40"/>
</dbReference>
<keyword evidence="9" id="KW-1185">Reference proteome</keyword>
<feature type="domain" description="Peptidase S9 prolyl oligopeptidase catalytic" evidence="7">
    <location>
        <begin position="492"/>
        <end position="702"/>
    </location>
</feature>
<evidence type="ECO:0000256" key="2">
    <source>
        <dbReference type="ARBA" id="ARBA00022670"/>
    </source>
</evidence>
<evidence type="ECO:0000259" key="7">
    <source>
        <dbReference type="Pfam" id="PF00326"/>
    </source>
</evidence>
<evidence type="ECO:0000313" key="9">
    <source>
        <dbReference type="Proteomes" id="UP000542342"/>
    </source>
</evidence>
<feature type="compositionally biased region" description="Basic and acidic residues" evidence="6">
    <location>
        <begin position="83"/>
        <end position="107"/>
    </location>
</feature>
<dbReference type="InterPro" id="IPR001375">
    <property type="entry name" value="Peptidase_S9_cat"/>
</dbReference>
<keyword evidence="5" id="KW-0720">Serine protease</keyword>
<comment type="caution">
    <text evidence="8">The sequence shown here is derived from an EMBL/GenBank/DDBJ whole genome shotgun (WGS) entry which is preliminary data.</text>
</comment>
<dbReference type="GO" id="GO:0006508">
    <property type="term" value="P:proteolysis"/>
    <property type="evidence" value="ECO:0007669"/>
    <property type="project" value="UniProtKB-KW"/>
</dbReference>
<feature type="region of interest" description="Disordered" evidence="6">
    <location>
        <begin position="81"/>
        <end position="107"/>
    </location>
</feature>
<dbReference type="Pfam" id="PF00326">
    <property type="entry name" value="Peptidase_S9"/>
    <property type="match status" value="1"/>
</dbReference>